<feature type="compositionally biased region" description="Basic and acidic residues" evidence="6">
    <location>
        <begin position="270"/>
        <end position="284"/>
    </location>
</feature>
<dbReference type="InterPro" id="IPR036259">
    <property type="entry name" value="MFS_trans_sf"/>
</dbReference>
<dbReference type="Gene3D" id="1.20.1250.20">
    <property type="entry name" value="MFS general substrate transporter like domains"/>
    <property type="match status" value="1"/>
</dbReference>
<organism evidence="9 10">
    <name type="scientific">Dactylonectria macrodidyma</name>
    <dbReference type="NCBI Taxonomy" id="307937"/>
    <lineage>
        <taxon>Eukaryota</taxon>
        <taxon>Fungi</taxon>
        <taxon>Dikarya</taxon>
        <taxon>Ascomycota</taxon>
        <taxon>Pezizomycotina</taxon>
        <taxon>Sordariomycetes</taxon>
        <taxon>Hypocreomycetidae</taxon>
        <taxon>Hypocreales</taxon>
        <taxon>Nectriaceae</taxon>
        <taxon>Dactylonectria</taxon>
    </lineage>
</organism>
<feature type="transmembrane region" description="Helical" evidence="7">
    <location>
        <begin position="69"/>
        <end position="93"/>
    </location>
</feature>
<feature type="domain" description="Major facilitator superfamily (MFS) profile" evidence="8">
    <location>
        <begin position="69"/>
        <end position="536"/>
    </location>
</feature>
<dbReference type="EMBL" id="JAGMUV010000019">
    <property type="protein sequence ID" value="KAH7127394.1"/>
    <property type="molecule type" value="Genomic_DNA"/>
</dbReference>
<feature type="transmembrane region" description="Helical" evidence="7">
    <location>
        <begin position="332"/>
        <end position="355"/>
    </location>
</feature>
<feature type="transmembrane region" description="Helical" evidence="7">
    <location>
        <begin position="224"/>
        <end position="243"/>
    </location>
</feature>
<feature type="transmembrane region" description="Helical" evidence="7">
    <location>
        <begin position="418"/>
        <end position="439"/>
    </location>
</feature>
<dbReference type="PROSITE" id="PS50850">
    <property type="entry name" value="MFS"/>
    <property type="match status" value="1"/>
</dbReference>
<keyword evidence="3 7" id="KW-1133">Transmembrane helix</keyword>
<dbReference type="SUPFAM" id="SSF103473">
    <property type="entry name" value="MFS general substrate transporter"/>
    <property type="match status" value="1"/>
</dbReference>
<dbReference type="AlphaFoldDB" id="A0A9P9DYI9"/>
<evidence type="ECO:0000259" key="8">
    <source>
        <dbReference type="PROSITE" id="PS50850"/>
    </source>
</evidence>
<sequence>MATESRLEELQQIQDELDIEIIPGTEIMADIGSHHFVKSEDKSHRVLVPQPSNDPHDPLNWTKTWKLSALVAVSTMSFTQGFAPLALGPMFGYLMEDYNRSLTDVIQFTGVTILVLGFSNFLWVPISTSFGRRPVLIFSQIVCLASHIWRAKAANYNGFMGAAILSGIGAGPGETLQPSVIADIYFLHDRGKWNTMYWVTYTGALIVAPIIAGAMADHSGWPSFWWLNAAMTAFSLLIIIFGFPETMFNREEAIESQPASNETSQKILEVQHQEQTSDEKHATSDDNQSNVNTERDPCLGKGTPSRQQWKLFQSSSASLRSIVLDLWIPWKLFTFPIVLFASFVVSWSCSFILILNLTQTQVFAAPPYNLSSQSIGFTNFSLFVGALIGLATAGPLSDWVSARATARNNGIREPEMRLPAMIPYVLIMAFGHIITAVGYQNHWPWPVIVVLGYSCAGIQVAALPSISSTYAVDSYKPVAGSLFVAITVNKNLWGYGMGRFITPWTEADGFINAFMVNMALTFLWCLLAIVFYFYGKTFRRWTKNSIVHRLN</sequence>
<feature type="transmembrane region" description="Helical" evidence="7">
    <location>
        <begin position="375"/>
        <end position="397"/>
    </location>
</feature>
<reference evidence="9" key="1">
    <citation type="journal article" date="2021" name="Nat. Commun.">
        <title>Genetic determinants of endophytism in the Arabidopsis root mycobiome.</title>
        <authorList>
            <person name="Mesny F."/>
            <person name="Miyauchi S."/>
            <person name="Thiergart T."/>
            <person name="Pickel B."/>
            <person name="Atanasova L."/>
            <person name="Karlsson M."/>
            <person name="Huettel B."/>
            <person name="Barry K.W."/>
            <person name="Haridas S."/>
            <person name="Chen C."/>
            <person name="Bauer D."/>
            <person name="Andreopoulos W."/>
            <person name="Pangilinan J."/>
            <person name="LaButti K."/>
            <person name="Riley R."/>
            <person name="Lipzen A."/>
            <person name="Clum A."/>
            <person name="Drula E."/>
            <person name="Henrissat B."/>
            <person name="Kohler A."/>
            <person name="Grigoriev I.V."/>
            <person name="Martin F.M."/>
            <person name="Hacquard S."/>
        </authorList>
    </citation>
    <scope>NUCLEOTIDE SEQUENCE</scope>
    <source>
        <strain evidence="9">MPI-CAGE-AT-0147</strain>
    </source>
</reference>
<feature type="region of interest" description="Disordered" evidence="6">
    <location>
        <begin position="270"/>
        <end position="305"/>
    </location>
</feature>
<gene>
    <name evidence="9" type="ORF">EDB81DRAFT_809137</name>
</gene>
<dbReference type="PANTHER" id="PTHR23502">
    <property type="entry name" value="MAJOR FACILITATOR SUPERFAMILY"/>
    <property type="match status" value="1"/>
</dbReference>
<dbReference type="Proteomes" id="UP000738349">
    <property type="component" value="Unassembled WGS sequence"/>
</dbReference>
<feature type="transmembrane region" description="Helical" evidence="7">
    <location>
        <begin position="478"/>
        <end position="498"/>
    </location>
</feature>
<keyword evidence="5" id="KW-0325">Glycoprotein</keyword>
<protein>
    <submittedName>
        <fullName evidence="9">Major facilitator superfamily domain-containing protein</fullName>
    </submittedName>
</protein>
<feature type="transmembrane region" description="Helical" evidence="7">
    <location>
        <begin position="105"/>
        <end position="124"/>
    </location>
</feature>
<evidence type="ECO:0000313" key="10">
    <source>
        <dbReference type="Proteomes" id="UP000738349"/>
    </source>
</evidence>
<keyword evidence="4 7" id="KW-0472">Membrane</keyword>
<feature type="transmembrane region" description="Helical" evidence="7">
    <location>
        <begin position="445"/>
        <end position="466"/>
    </location>
</feature>
<keyword evidence="2 7" id="KW-0812">Transmembrane</keyword>
<evidence type="ECO:0000256" key="4">
    <source>
        <dbReference type="ARBA" id="ARBA00023136"/>
    </source>
</evidence>
<dbReference type="GO" id="GO:0022857">
    <property type="term" value="F:transmembrane transporter activity"/>
    <property type="evidence" value="ECO:0007669"/>
    <property type="project" value="InterPro"/>
</dbReference>
<proteinExistence type="predicted"/>
<feature type="transmembrane region" description="Helical" evidence="7">
    <location>
        <begin position="510"/>
        <end position="534"/>
    </location>
</feature>
<feature type="transmembrane region" description="Helical" evidence="7">
    <location>
        <begin position="195"/>
        <end position="212"/>
    </location>
</feature>
<accession>A0A9P9DYI9</accession>
<dbReference type="InterPro" id="IPR011701">
    <property type="entry name" value="MFS"/>
</dbReference>
<comment type="subcellular location">
    <subcellularLocation>
        <location evidence="1">Membrane</location>
        <topology evidence="1">Multi-pass membrane protein</topology>
    </subcellularLocation>
</comment>
<evidence type="ECO:0000313" key="9">
    <source>
        <dbReference type="EMBL" id="KAH7127394.1"/>
    </source>
</evidence>
<evidence type="ECO:0000256" key="6">
    <source>
        <dbReference type="SAM" id="MobiDB-lite"/>
    </source>
</evidence>
<dbReference type="GO" id="GO:0005886">
    <property type="term" value="C:plasma membrane"/>
    <property type="evidence" value="ECO:0007669"/>
    <property type="project" value="TreeGrafter"/>
</dbReference>
<dbReference type="PANTHER" id="PTHR23502:SF149">
    <property type="entry name" value="TRANSPORTER, PUTATIVE-RELATED"/>
    <property type="match status" value="1"/>
</dbReference>
<comment type="caution">
    <text evidence="9">The sequence shown here is derived from an EMBL/GenBank/DDBJ whole genome shotgun (WGS) entry which is preliminary data.</text>
</comment>
<name>A0A9P9DYI9_9HYPO</name>
<dbReference type="Pfam" id="PF07690">
    <property type="entry name" value="MFS_1"/>
    <property type="match status" value="1"/>
</dbReference>
<evidence type="ECO:0000256" key="7">
    <source>
        <dbReference type="SAM" id="Phobius"/>
    </source>
</evidence>
<evidence type="ECO:0000256" key="3">
    <source>
        <dbReference type="ARBA" id="ARBA00022989"/>
    </source>
</evidence>
<evidence type="ECO:0000256" key="1">
    <source>
        <dbReference type="ARBA" id="ARBA00004141"/>
    </source>
</evidence>
<evidence type="ECO:0000256" key="2">
    <source>
        <dbReference type="ARBA" id="ARBA00022692"/>
    </source>
</evidence>
<dbReference type="InterPro" id="IPR020846">
    <property type="entry name" value="MFS_dom"/>
</dbReference>
<keyword evidence="10" id="KW-1185">Reference proteome</keyword>
<evidence type="ECO:0000256" key="5">
    <source>
        <dbReference type="ARBA" id="ARBA00023180"/>
    </source>
</evidence>
<dbReference type="OrthoDB" id="5215911at2759"/>